<organism evidence="2 3">
    <name type="scientific">Aureispira anguillae</name>
    <dbReference type="NCBI Taxonomy" id="2864201"/>
    <lineage>
        <taxon>Bacteria</taxon>
        <taxon>Pseudomonadati</taxon>
        <taxon>Bacteroidota</taxon>
        <taxon>Saprospiria</taxon>
        <taxon>Saprospirales</taxon>
        <taxon>Saprospiraceae</taxon>
        <taxon>Aureispira</taxon>
    </lineage>
</organism>
<keyword evidence="1" id="KW-1133">Transmembrane helix</keyword>
<sequence length="278" mass="31570">MKGLVLIGVLTIMILLIVVIVLLSKKYYQRIYEETKHKASDADIFKLMAKANHFITKEQLATATALTEKEAGIRLNYLAMEGALRHLYDGSGMGSGIYQLKEGIPLFDSLPAQQQGLSEQEIIDVILLHVDDYQVTIAELVVIFGINIYEAKSLMNRLKKAGKLTMLYNQGFQKIYVINKPIGSTKPILREQPRKKDRIKIELPEQEKIKIPDAEVLQLAIDHKGRLTPTLLCIKLKISMDEAKRKLENLHEQGVFKMAIDEKNALLEYQIRDRSLLG</sequence>
<name>A0A916DV01_9BACT</name>
<keyword evidence="1" id="KW-0812">Transmembrane</keyword>
<keyword evidence="3" id="KW-1185">Reference proteome</keyword>
<dbReference type="Proteomes" id="UP001060919">
    <property type="component" value="Chromosome"/>
</dbReference>
<reference evidence="2" key="1">
    <citation type="submission" date="2022-09" db="EMBL/GenBank/DDBJ databases">
        <title>Aureispira anguillicida sp. nov., isolated from Leptocephalus of Japanese eel Anguilla japonica.</title>
        <authorList>
            <person name="Yuasa K."/>
            <person name="Mekata T."/>
            <person name="Ikunari K."/>
        </authorList>
    </citation>
    <scope>NUCLEOTIDE SEQUENCE</scope>
    <source>
        <strain evidence="2">EL160426</strain>
    </source>
</reference>
<evidence type="ECO:0000313" key="2">
    <source>
        <dbReference type="EMBL" id="BDS13851.1"/>
    </source>
</evidence>
<dbReference type="AlphaFoldDB" id="A0A916DV01"/>
<protein>
    <submittedName>
        <fullName evidence="2">Uncharacterized protein</fullName>
    </submittedName>
</protein>
<accession>A0A916DV01</accession>
<evidence type="ECO:0000256" key="1">
    <source>
        <dbReference type="SAM" id="Phobius"/>
    </source>
</evidence>
<proteinExistence type="predicted"/>
<gene>
    <name evidence="2" type="ORF">AsAng_0046130</name>
</gene>
<dbReference type="RefSeq" id="WP_264789103.1">
    <property type="nucleotide sequence ID" value="NZ_AP026867.1"/>
</dbReference>
<feature type="transmembrane region" description="Helical" evidence="1">
    <location>
        <begin position="6"/>
        <end position="23"/>
    </location>
</feature>
<dbReference type="KEGG" id="aup:AsAng_0046130"/>
<evidence type="ECO:0000313" key="3">
    <source>
        <dbReference type="Proteomes" id="UP001060919"/>
    </source>
</evidence>
<keyword evidence="1" id="KW-0472">Membrane</keyword>
<dbReference type="EMBL" id="AP026867">
    <property type="protein sequence ID" value="BDS13851.1"/>
    <property type="molecule type" value="Genomic_DNA"/>
</dbReference>